<evidence type="ECO:0000259" key="3">
    <source>
        <dbReference type="Pfam" id="PF13360"/>
    </source>
</evidence>
<dbReference type="SUPFAM" id="SSF50998">
    <property type="entry name" value="Quinoprotein alcohol dehydrogenase-like"/>
    <property type="match status" value="1"/>
</dbReference>
<dbReference type="InterPro" id="IPR015943">
    <property type="entry name" value="WD40/YVTN_repeat-like_dom_sf"/>
</dbReference>
<feature type="chain" id="PRO_5019459551" description="Pyrrolo-quinoline quinone repeat domain-containing protein" evidence="2">
    <location>
        <begin position="31"/>
        <end position="439"/>
    </location>
</feature>
<feature type="domain" description="Pyrrolo-quinoline quinone repeat" evidence="3">
    <location>
        <begin position="292"/>
        <end position="431"/>
    </location>
</feature>
<dbReference type="Gene3D" id="2.130.10.10">
    <property type="entry name" value="YVTN repeat-like/Quinoprotein amine dehydrogenase"/>
    <property type="match status" value="1"/>
</dbReference>
<evidence type="ECO:0000256" key="2">
    <source>
        <dbReference type="SAM" id="SignalP"/>
    </source>
</evidence>
<dbReference type="PANTHER" id="PTHR34512:SF30">
    <property type="entry name" value="OUTER MEMBRANE PROTEIN ASSEMBLY FACTOR BAMB"/>
    <property type="match status" value="1"/>
</dbReference>
<sequence>MLIRKAKGQAIGPRLAGLCALLLIGTVALSACNDQPSSPPATARPTLTANQQSGCETDPTPTKTLYIGAGSFANDPKTITLSAVDQTTGTQQWSQVIAHTTVANFQSLQVANGILYVTYPLINSDQPVPTAISALDAKDGHQIWQYKAEPQTQIDNLQVCDGIILLYLSDTTTNTQSIQARRTSDASLIWNYHPNGYVSRPVITKDSIYTVTATIPDLQKCGTQSTKNTCNTFSTIHALQRNDGKERWHSNQYTTSFGSVTITATQQAVYAIYPTASAQSLQNQQNIEISNAVDALSVQEGTQIWHAQTRINNVISQSIVNAGILYVGGKGVEALQASTGSSLWTNPDMEAQNLQITSQGIYSAEPGTQKFCNLDLQNGKNQWCATAPDSGTITATSSDTIYTGANFAGTIYALQKTDGRERWHYQTETDHRIFALALA</sequence>
<feature type="signal peptide" evidence="2">
    <location>
        <begin position="1"/>
        <end position="30"/>
    </location>
</feature>
<feature type="compositionally biased region" description="Polar residues" evidence="1">
    <location>
        <begin position="45"/>
        <end position="60"/>
    </location>
</feature>
<feature type="region of interest" description="Disordered" evidence="1">
    <location>
        <begin position="34"/>
        <end position="60"/>
    </location>
</feature>
<evidence type="ECO:0000313" key="5">
    <source>
        <dbReference type="Proteomes" id="UP000287352"/>
    </source>
</evidence>
<dbReference type="PROSITE" id="PS51257">
    <property type="entry name" value="PROKAR_LIPOPROTEIN"/>
    <property type="match status" value="1"/>
</dbReference>
<proteinExistence type="predicted"/>
<feature type="domain" description="Pyrrolo-quinoline quinone repeat" evidence="3">
    <location>
        <begin position="72"/>
        <end position="249"/>
    </location>
</feature>
<evidence type="ECO:0000256" key="1">
    <source>
        <dbReference type="SAM" id="MobiDB-lite"/>
    </source>
</evidence>
<gene>
    <name evidence="4" type="ORF">KTT_43110</name>
</gene>
<dbReference type="Gene3D" id="2.40.10.480">
    <property type="match status" value="1"/>
</dbReference>
<dbReference type="EMBL" id="BIFR01000002">
    <property type="protein sequence ID" value="GCE14452.1"/>
    <property type="molecule type" value="Genomic_DNA"/>
</dbReference>
<dbReference type="InterPro" id="IPR002372">
    <property type="entry name" value="PQQ_rpt_dom"/>
</dbReference>
<organism evidence="4 5">
    <name type="scientific">Tengunoibacter tsumagoiensis</name>
    <dbReference type="NCBI Taxonomy" id="2014871"/>
    <lineage>
        <taxon>Bacteria</taxon>
        <taxon>Bacillati</taxon>
        <taxon>Chloroflexota</taxon>
        <taxon>Ktedonobacteria</taxon>
        <taxon>Ktedonobacterales</taxon>
        <taxon>Dictyobacteraceae</taxon>
        <taxon>Tengunoibacter</taxon>
    </lineage>
</organism>
<name>A0A402A5R9_9CHLR</name>
<dbReference type="SMART" id="SM00564">
    <property type="entry name" value="PQQ"/>
    <property type="match status" value="5"/>
</dbReference>
<dbReference type="AlphaFoldDB" id="A0A402A5R9"/>
<reference evidence="5" key="1">
    <citation type="submission" date="2018-12" db="EMBL/GenBank/DDBJ databases">
        <title>Tengunoibacter tsumagoiensis gen. nov., sp. nov., Dictyobacter kobayashii sp. nov., D. alpinus sp. nov., and D. joshuensis sp. nov. and description of Dictyobacteraceae fam. nov. within the order Ktedonobacterales isolated from Tengu-no-mugimeshi.</title>
        <authorList>
            <person name="Wang C.M."/>
            <person name="Zheng Y."/>
            <person name="Sakai Y."/>
            <person name="Toyoda A."/>
            <person name="Minakuchi Y."/>
            <person name="Abe K."/>
            <person name="Yokota A."/>
            <person name="Yabe S."/>
        </authorList>
    </citation>
    <scope>NUCLEOTIDE SEQUENCE [LARGE SCALE GENOMIC DNA]</scope>
    <source>
        <strain evidence="5">Uno3</strain>
    </source>
</reference>
<dbReference type="InterPro" id="IPR011047">
    <property type="entry name" value="Quinoprotein_ADH-like_sf"/>
</dbReference>
<evidence type="ECO:0000313" key="4">
    <source>
        <dbReference type="EMBL" id="GCE14452.1"/>
    </source>
</evidence>
<comment type="caution">
    <text evidence="4">The sequence shown here is derived from an EMBL/GenBank/DDBJ whole genome shotgun (WGS) entry which is preliminary data.</text>
</comment>
<dbReference type="InterPro" id="IPR018391">
    <property type="entry name" value="PQQ_b-propeller_rpt"/>
</dbReference>
<dbReference type="RefSeq" id="WP_126582028.1">
    <property type="nucleotide sequence ID" value="NZ_BIFR01000002.1"/>
</dbReference>
<keyword evidence="5" id="KW-1185">Reference proteome</keyword>
<dbReference type="Pfam" id="PF13360">
    <property type="entry name" value="PQQ_2"/>
    <property type="match status" value="2"/>
</dbReference>
<protein>
    <recommendedName>
        <fullName evidence="3">Pyrrolo-quinoline quinone repeat domain-containing protein</fullName>
    </recommendedName>
</protein>
<keyword evidence="2" id="KW-0732">Signal</keyword>
<dbReference type="Proteomes" id="UP000287352">
    <property type="component" value="Unassembled WGS sequence"/>
</dbReference>
<dbReference type="PANTHER" id="PTHR34512">
    <property type="entry name" value="CELL SURFACE PROTEIN"/>
    <property type="match status" value="1"/>
</dbReference>
<accession>A0A402A5R9</accession>
<dbReference type="OrthoDB" id="7012117at2"/>